<dbReference type="eggNOG" id="COG3426">
    <property type="taxonomic scope" value="Bacteria"/>
</dbReference>
<keyword evidence="12" id="KW-1185">Reference proteome</keyword>
<dbReference type="PROSITE" id="PS01075">
    <property type="entry name" value="ACETATE_KINASE_1"/>
    <property type="match status" value="1"/>
</dbReference>
<comment type="subcellular location">
    <subcellularLocation>
        <location evidence="1 9">Cytoplasm</location>
    </subcellularLocation>
</comment>
<dbReference type="HOGENOM" id="CLU_048716_0_0_9"/>
<evidence type="ECO:0000256" key="7">
    <source>
        <dbReference type="ARBA" id="ARBA00022840"/>
    </source>
</evidence>
<dbReference type="GO" id="GO:0006083">
    <property type="term" value="P:acetate metabolic process"/>
    <property type="evidence" value="ECO:0007669"/>
    <property type="project" value="TreeGrafter"/>
</dbReference>
<dbReference type="STRING" id="1235802.C823_01695"/>
<evidence type="ECO:0000256" key="3">
    <source>
        <dbReference type="ARBA" id="ARBA00022490"/>
    </source>
</evidence>
<dbReference type="InterPro" id="IPR023865">
    <property type="entry name" value="Aliphatic_acid_kinase_CS"/>
</dbReference>
<dbReference type="GO" id="GO:0047761">
    <property type="term" value="F:butyrate kinase activity"/>
    <property type="evidence" value="ECO:0007669"/>
    <property type="project" value="UniProtKB-UniRule"/>
</dbReference>
<dbReference type="Pfam" id="PF00871">
    <property type="entry name" value="Acetate_kinase"/>
    <property type="match status" value="1"/>
</dbReference>
<dbReference type="NCBIfam" id="NF002834">
    <property type="entry name" value="PRK03011.1-5"/>
    <property type="match status" value="1"/>
</dbReference>
<dbReference type="Gene3D" id="3.30.420.40">
    <property type="match status" value="2"/>
</dbReference>
<protein>
    <recommendedName>
        <fullName evidence="9">Probable butyrate kinase</fullName>
        <shortName evidence="9">BK</shortName>
        <ecNumber evidence="9">2.7.2.7</ecNumber>
    </recommendedName>
    <alternativeName>
        <fullName evidence="9">Branched-chain carboxylic acid kinase</fullName>
    </alternativeName>
</protein>
<keyword evidence="4 9" id="KW-0808">Transferase</keyword>
<sequence length="370" mass="40080">MKEYKVLAINPGSTSTKIALFQGEKCLYTQNVSHDANELAQYETISAQLPYRRNMILDLLKEAGVSLEDVDVFVGRGGGLLAMEGGTYEVDALMLEHARTMANGVIHPAALGSQLAFEFAGKYGSRAMVVNPPDVDELQDLARMTGIRGVNRVIHLHALNLKETAIRHSKNVLNKKYEEANYIVCHIGGGISVSAHRKGKMVDGFDIVGGEGPMAPTRCGSISVADLLGYLKKNNDDIGTVKALLTKSGGFVSHVGISDALELTKRAADGDKYAEMVWNTMIYQIEKCIGSMAAVLHGEVDGILLGGGMVYNEDLVRQITETCSFIAPVTAYPGEFEMEAMAAGAIRVLNGEEGLKRYSGKPGWTKFDWE</sequence>
<keyword evidence="5 9" id="KW-0547">Nucleotide-binding</keyword>
<keyword evidence="7 9" id="KW-0067">ATP-binding</keyword>
<keyword evidence="6 9" id="KW-0418">Kinase</keyword>
<proteinExistence type="inferred from homology"/>
<dbReference type="SUPFAM" id="SSF53067">
    <property type="entry name" value="Actin-like ATPase domain"/>
    <property type="match status" value="2"/>
</dbReference>
<evidence type="ECO:0000256" key="2">
    <source>
        <dbReference type="ARBA" id="ARBA00008748"/>
    </source>
</evidence>
<dbReference type="EMBL" id="AQFT01000054">
    <property type="protein sequence ID" value="EMZ29731.1"/>
    <property type="molecule type" value="Genomic_DNA"/>
</dbReference>
<name>N2ANL0_9FIRM</name>
<dbReference type="GO" id="GO:0005524">
    <property type="term" value="F:ATP binding"/>
    <property type="evidence" value="ECO:0007669"/>
    <property type="project" value="UniProtKB-KW"/>
</dbReference>
<organism evidence="11 12">
    <name type="scientific">Eubacterium plexicaudatum ASF492</name>
    <dbReference type="NCBI Taxonomy" id="1235802"/>
    <lineage>
        <taxon>Bacteria</taxon>
        <taxon>Bacillati</taxon>
        <taxon>Bacillota</taxon>
        <taxon>Clostridia</taxon>
        <taxon>Eubacteriales</taxon>
        <taxon>Eubacteriaceae</taxon>
        <taxon>Eubacterium</taxon>
    </lineage>
</organism>
<reference evidence="11 12" key="1">
    <citation type="journal article" date="2014" name="Genome Announc.">
        <title>Draft genome sequences of the altered schaedler flora, a defined bacterial community from gnotobiotic mice.</title>
        <authorList>
            <person name="Wannemuehler M.J."/>
            <person name="Overstreet A.M."/>
            <person name="Ward D.V."/>
            <person name="Phillips G.J."/>
        </authorList>
    </citation>
    <scope>NUCLEOTIDE SEQUENCE [LARGE SCALE GENOMIC DNA]</scope>
    <source>
        <strain evidence="11 12">ASF492</strain>
    </source>
</reference>
<evidence type="ECO:0000256" key="8">
    <source>
        <dbReference type="ARBA" id="ARBA00048596"/>
    </source>
</evidence>
<dbReference type="OrthoDB" id="9771859at2"/>
<comment type="catalytic activity">
    <reaction evidence="8 9">
        <text>butanoate + ATP = butanoyl phosphate + ADP</text>
        <dbReference type="Rhea" id="RHEA:13585"/>
        <dbReference type="ChEBI" id="CHEBI:17968"/>
        <dbReference type="ChEBI" id="CHEBI:30616"/>
        <dbReference type="ChEBI" id="CHEBI:58079"/>
        <dbReference type="ChEBI" id="CHEBI:456216"/>
        <dbReference type="EC" id="2.7.2.7"/>
    </reaction>
</comment>
<evidence type="ECO:0000313" key="11">
    <source>
        <dbReference type="EMBL" id="EMZ29731.1"/>
    </source>
</evidence>
<dbReference type="HAMAP" id="MF_00542">
    <property type="entry name" value="Butyrate_kinase"/>
    <property type="match status" value="1"/>
</dbReference>
<dbReference type="EC" id="2.7.2.7" evidence="9"/>
<dbReference type="GO" id="GO:0005737">
    <property type="term" value="C:cytoplasm"/>
    <property type="evidence" value="ECO:0007669"/>
    <property type="project" value="UniProtKB-SubCell"/>
</dbReference>
<dbReference type="InterPro" id="IPR011245">
    <property type="entry name" value="Butyrate_kin"/>
</dbReference>
<keyword evidence="3 9" id="KW-0963">Cytoplasm</keyword>
<dbReference type="InterPro" id="IPR000890">
    <property type="entry name" value="Aliphatic_acid_kin_short-chain"/>
</dbReference>
<dbReference type="PIRSF" id="PIRSF036458">
    <property type="entry name" value="Butyrate_kin"/>
    <property type="match status" value="1"/>
</dbReference>
<gene>
    <name evidence="9" type="primary">buk</name>
    <name evidence="11" type="ORF">C823_01695</name>
</gene>
<dbReference type="PATRIC" id="fig|1235802.3.peg.1800"/>
<accession>N2ANL0</accession>
<dbReference type="CDD" id="cd24011">
    <property type="entry name" value="ASKHA_NBD_BK"/>
    <property type="match status" value="1"/>
</dbReference>
<evidence type="ECO:0000256" key="1">
    <source>
        <dbReference type="ARBA" id="ARBA00004496"/>
    </source>
</evidence>
<evidence type="ECO:0000313" key="12">
    <source>
        <dbReference type="Proteomes" id="UP000012589"/>
    </source>
</evidence>
<dbReference type="PANTHER" id="PTHR21060:SF3">
    <property type="entry name" value="BUTYRATE KINASE 2-RELATED"/>
    <property type="match status" value="1"/>
</dbReference>
<evidence type="ECO:0000256" key="4">
    <source>
        <dbReference type="ARBA" id="ARBA00022679"/>
    </source>
</evidence>
<evidence type="ECO:0000256" key="6">
    <source>
        <dbReference type="ARBA" id="ARBA00022777"/>
    </source>
</evidence>
<dbReference type="AlphaFoldDB" id="N2ANL0"/>
<evidence type="ECO:0000256" key="10">
    <source>
        <dbReference type="RuleBase" id="RU003835"/>
    </source>
</evidence>
<dbReference type="NCBIfam" id="TIGR02707">
    <property type="entry name" value="butyr_kinase"/>
    <property type="match status" value="1"/>
</dbReference>
<dbReference type="PANTHER" id="PTHR21060">
    <property type="entry name" value="ACETATE KINASE"/>
    <property type="match status" value="1"/>
</dbReference>
<evidence type="ECO:0000256" key="5">
    <source>
        <dbReference type="ARBA" id="ARBA00022741"/>
    </source>
</evidence>
<dbReference type="PRINTS" id="PR00471">
    <property type="entry name" value="ACETATEKNASE"/>
</dbReference>
<dbReference type="InterPro" id="IPR043129">
    <property type="entry name" value="ATPase_NBD"/>
</dbReference>
<evidence type="ECO:0000256" key="9">
    <source>
        <dbReference type="HAMAP-Rule" id="MF_00542"/>
    </source>
</evidence>
<dbReference type="GO" id="GO:0008776">
    <property type="term" value="F:acetate kinase activity"/>
    <property type="evidence" value="ECO:0007669"/>
    <property type="project" value="TreeGrafter"/>
</dbReference>
<comment type="similarity">
    <text evidence="2 9 10">Belongs to the acetokinase family.</text>
</comment>
<dbReference type="Proteomes" id="UP000012589">
    <property type="component" value="Unassembled WGS sequence"/>
</dbReference>
<comment type="caution">
    <text evidence="11">The sequence shown here is derived from an EMBL/GenBank/DDBJ whole genome shotgun (WGS) entry which is preliminary data.</text>
</comment>